<accession>A0A2M4CB87</accession>
<sequence length="82" mass="8551">MAFRYTSIGRAPAVYLLIASGSMICSGTSGTTSRASLSFGTPASISFNEVTASQAAKPAFAVNRMATSSRIGFMRIMSTSSR</sequence>
<evidence type="ECO:0000313" key="1">
    <source>
        <dbReference type="EMBL" id="MBW62593.1"/>
    </source>
</evidence>
<protein>
    <submittedName>
        <fullName evidence="1">Putative secreted protein</fullName>
    </submittedName>
</protein>
<reference evidence="1" key="1">
    <citation type="submission" date="2018-01" db="EMBL/GenBank/DDBJ databases">
        <title>An insight into the sialome of Amazonian anophelines.</title>
        <authorList>
            <person name="Ribeiro J.M."/>
            <person name="Scarpassa V."/>
            <person name="Calvo E."/>
        </authorList>
    </citation>
    <scope>NUCLEOTIDE SEQUENCE</scope>
    <source>
        <tissue evidence="1">Salivary glands</tissue>
    </source>
</reference>
<proteinExistence type="predicted"/>
<name>A0A2M4CB87_9DIPT</name>
<organism evidence="1">
    <name type="scientific">Anopheles marajoara</name>
    <dbReference type="NCBI Taxonomy" id="58244"/>
    <lineage>
        <taxon>Eukaryota</taxon>
        <taxon>Metazoa</taxon>
        <taxon>Ecdysozoa</taxon>
        <taxon>Arthropoda</taxon>
        <taxon>Hexapoda</taxon>
        <taxon>Insecta</taxon>
        <taxon>Pterygota</taxon>
        <taxon>Neoptera</taxon>
        <taxon>Endopterygota</taxon>
        <taxon>Diptera</taxon>
        <taxon>Nematocera</taxon>
        <taxon>Culicoidea</taxon>
        <taxon>Culicidae</taxon>
        <taxon>Anophelinae</taxon>
        <taxon>Anopheles</taxon>
    </lineage>
</organism>
<dbReference type="AlphaFoldDB" id="A0A2M4CB87"/>
<dbReference type="EMBL" id="GGFJ01013452">
    <property type="protein sequence ID" value="MBW62593.1"/>
    <property type="molecule type" value="Transcribed_RNA"/>
</dbReference>